<dbReference type="Proteomes" id="UP000250235">
    <property type="component" value="Unassembled WGS sequence"/>
</dbReference>
<gene>
    <name evidence="2" type="ORF">F511_27705</name>
</gene>
<reference evidence="2 3" key="1">
    <citation type="journal article" date="2015" name="Proc. Natl. Acad. Sci. U.S.A.">
        <title>The resurrection genome of Boea hygrometrica: A blueprint for survival of dehydration.</title>
        <authorList>
            <person name="Xiao L."/>
            <person name="Yang G."/>
            <person name="Zhang L."/>
            <person name="Yang X."/>
            <person name="Zhao S."/>
            <person name="Ji Z."/>
            <person name="Zhou Q."/>
            <person name="Hu M."/>
            <person name="Wang Y."/>
            <person name="Chen M."/>
            <person name="Xu Y."/>
            <person name="Jin H."/>
            <person name="Xiao X."/>
            <person name="Hu G."/>
            <person name="Bao F."/>
            <person name="Hu Y."/>
            <person name="Wan P."/>
            <person name="Li L."/>
            <person name="Deng X."/>
            <person name="Kuang T."/>
            <person name="Xiang C."/>
            <person name="Zhu J.K."/>
            <person name="Oliver M.J."/>
            <person name="He Y."/>
        </authorList>
    </citation>
    <scope>NUCLEOTIDE SEQUENCE [LARGE SCALE GENOMIC DNA]</scope>
    <source>
        <strain evidence="3">cv. XS01</strain>
    </source>
</reference>
<dbReference type="AlphaFoldDB" id="A0A2Z7BTI2"/>
<protein>
    <submittedName>
        <fullName evidence="2">Uncharacterized protein</fullName>
    </submittedName>
</protein>
<accession>A0A2Z7BTI2</accession>
<name>A0A2Z7BTI2_9LAMI</name>
<evidence type="ECO:0000313" key="2">
    <source>
        <dbReference type="EMBL" id="KZV36968.1"/>
    </source>
</evidence>
<keyword evidence="3" id="KW-1185">Reference proteome</keyword>
<organism evidence="2 3">
    <name type="scientific">Dorcoceras hygrometricum</name>
    <dbReference type="NCBI Taxonomy" id="472368"/>
    <lineage>
        <taxon>Eukaryota</taxon>
        <taxon>Viridiplantae</taxon>
        <taxon>Streptophyta</taxon>
        <taxon>Embryophyta</taxon>
        <taxon>Tracheophyta</taxon>
        <taxon>Spermatophyta</taxon>
        <taxon>Magnoliopsida</taxon>
        <taxon>eudicotyledons</taxon>
        <taxon>Gunneridae</taxon>
        <taxon>Pentapetalae</taxon>
        <taxon>asterids</taxon>
        <taxon>lamiids</taxon>
        <taxon>Lamiales</taxon>
        <taxon>Gesneriaceae</taxon>
        <taxon>Didymocarpoideae</taxon>
        <taxon>Trichosporeae</taxon>
        <taxon>Loxocarpinae</taxon>
        <taxon>Dorcoceras</taxon>
    </lineage>
</organism>
<proteinExistence type="predicted"/>
<sequence>MCDNQSNITVQWSSGATTQPATTSMMALDLSDATTQSADHNASSTRASIKFKLDIFYLDRSRRTQLQQPAQLSCSTSSSRTQQKMSTSSNLPRYLKISSHQGSFSLQPKAA</sequence>
<feature type="compositionally biased region" description="Polar residues" evidence="1">
    <location>
        <begin position="64"/>
        <end position="91"/>
    </location>
</feature>
<evidence type="ECO:0000256" key="1">
    <source>
        <dbReference type="SAM" id="MobiDB-lite"/>
    </source>
</evidence>
<evidence type="ECO:0000313" key="3">
    <source>
        <dbReference type="Proteomes" id="UP000250235"/>
    </source>
</evidence>
<dbReference type="EMBL" id="KV003178">
    <property type="protein sequence ID" value="KZV36968.1"/>
    <property type="molecule type" value="Genomic_DNA"/>
</dbReference>
<feature type="region of interest" description="Disordered" evidence="1">
    <location>
        <begin position="64"/>
        <end position="93"/>
    </location>
</feature>